<keyword evidence="3" id="KW-1185">Reference proteome</keyword>
<gene>
    <name evidence="2" type="ORF">PODLI_1B025249</name>
</gene>
<dbReference type="AlphaFoldDB" id="A0AA35KZT9"/>
<feature type="compositionally biased region" description="Basic residues" evidence="1">
    <location>
        <begin position="27"/>
        <end position="36"/>
    </location>
</feature>
<proteinExistence type="predicted"/>
<feature type="region of interest" description="Disordered" evidence="1">
    <location>
        <begin position="1"/>
        <end position="104"/>
    </location>
</feature>
<dbReference type="EMBL" id="OX395136">
    <property type="protein sequence ID" value="CAI5787296.1"/>
    <property type="molecule type" value="Genomic_DNA"/>
</dbReference>
<feature type="compositionally biased region" description="Low complexity" evidence="1">
    <location>
        <begin position="52"/>
        <end position="64"/>
    </location>
</feature>
<evidence type="ECO:0000313" key="2">
    <source>
        <dbReference type="EMBL" id="CAI5787296.1"/>
    </source>
</evidence>
<organism evidence="2 3">
    <name type="scientific">Podarcis lilfordi</name>
    <name type="common">Lilford's wall lizard</name>
    <dbReference type="NCBI Taxonomy" id="74358"/>
    <lineage>
        <taxon>Eukaryota</taxon>
        <taxon>Metazoa</taxon>
        <taxon>Chordata</taxon>
        <taxon>Craniata</taxon>
        <taxon>Vertebrata</taxon>
        <taxon>Euteleostomi</taxon>
        <taxon>Lepidosauria</taxon>
        <taxon>Squamata</taxon>
        <taxon>Bifurcata</taxon>
        <taxon>Unidentata</taxon>
        <taxon>Episquamata</taxon>
        <taxon>Laterata</taxon>
        <taxon>Lacertibaenia</taxon>
        <taxon>Lacertidae</taxon>
        <taxon>Podarcis</taxon>
    </lineage>
</organism>
<evidence type="ECO:0000256" key="1">
    <source>
        <dbReference type="SAM" id="MobiDB-lite"/>
    </source>
</evidence>
<dbReference type="Proteomes" id="UP001178461">
    <property type="component" value="Chromosome 11"/>
</dbReference>
<reference evidence="2" key="1">
    <citation type="submission" date="2022-12" db="EMBL/GenBank/DDBJ databases">
        <authorList>
            <person name="Alioto T."/>
            <person name="Alioto T."/>
            <person name="Gomez Garrido J."/>
        </authorList>
    </citation>
    <scope>NUCLEOTIDE SEQUENCE</scope>
</reference>
<name>A0AA35KZT9_9SAUR</name>
<accession>A0AA35KZT9</accession>
<evidence type="ECO:0000313" key="3">
    <source>
        <dbReference type="Proteomes" id="UP001178461"/>
    </source>
</evidence>
<protein>
    <submittedName>
        <fullName evidence="2">Uncharacterized protein</fullName>
    </submittedName>
</protein>
<sequence>MSFAVTLERIRLSSPPPSPPQSVGTRRNQKKARQKATIKWSDNQHIKTGGRSSSKQASQPASQQDLELLMRSSSGNPEKSWICQVASSPTSPSKPARYLLPPFG</sequence>